<dbReference type="Gene3D" id="1.20.58.60">
    <property type="match status" value="4"/>
</dbReference>
<keyword evidence="5" id="KW-0175">Coiled coil</keyword>
<feature type="region of interest" description="Disordered" evidence="6">
    <location>
        <begin position="1429"/>
        <end position="1448"/>
    </location>
</feature>
<gene>
    <name evidence="7" type="ORF">GSOID_T00021054001</name>
</gene>
<evidence type="ECO:0000256" key="1">
    <source>
        <dbReference type="ARBA" id="ARBA00004308"/>
    </source>
</evidence>
<evidence type="ECO:0000256" key="5">
    <source>
        <dbReference type="SAM" id="Coils"/>
    </source>
</evidence>
<keyword evidence="2" id="KW-0597">Phosphoprotein</keyword>
<feature type="coiled-coil region" evidence="5">
    <location>
        <begin position="1787"/>
        <end position="1834"/>
    </location>
</feature>
<feature type="coiled-coil region" evidence="5">
    <location>
        <begin position="1452"/>
        <end position="1479"/>
    </location>
</feature>
<dbReference type="Proteomes" id="UP000011014">
    <property type="component" value="Unassembled WGS sequence"/>
</dbReference>
<evidence type="ECO:0000256" key="4">
    <source>
        <dbReference type="ARBA" id="ARBA00023136"/>
    </source>
</evidence>
<dbReference type="EMBL" id="FN654399">
    <property type="protein sequence ID" value="CBY33155.1"/>
    <property type="molecule type" value="Genomic_DNA"/>
</dbReference>
<feature type="coiled-coil region" evidence="5">
    <location>
        <begin position="1522"/>
        <end position="1572"/>
    </location>
</feature>
<name>E4YC88_OIKDI</name>
<dbReference type="SUPFAM" id="SSF46966">
    <property type="entry name" value="Spectrin repeat"/>
    <property type="match status" value="4"/>
</dbReference>
<feature type="coiled-coil region" evidence="5">
    <location>
        <begin position="704"/>
        <end position="742"/>
    </location>
</feature>
<feature type="coiled-coil region" evidence="5">
    <location>
        <begin position="173"/>
        <end position="220"/>
    </location>
</feature>
<organism evidence="7">
    <name type="scientific">Oikopleura dioica</name>
    <name type="common">Tunicate</name>
    <dbReference type="NCBI Taxonomy" id="34765"/>
    <lineage>
        <taxon>Eukaryota</taxon>
        <taxon>Metazoa</taxon>
        <taxon>Chordata</taxon>
        <taxon>Tunicata</taxon>
        <taxon>Appendicularia</taxon>
        <taxon>Copelata</taxon>
        <taxon>Oikopleuridae</taxon>
        <taxon>Oikopleura</taxon>
    </lineage>
</organism>
<feature type="coiled-coil region" evidence="5">
    <location>
        <begin position="1960"/>
        <end position="2045"/>
    </location>
</feature>
<proteinExistence type="predicted"/>
<feature type="coiled-coil region" evidence="5">
    <location>
        <begin position="497"/>
        <end position="616"/>
    </location>
</feature>
<comment type="subcellular location">
    <subcellularLocation>
        <location evidence="1">Endomembrane system</location>
    </subcellularLocation>
</comment>
<reference evidence="7" key="1">
    <citation type="journal article" date="2010" name="Science">
        <title>Plasticity of animal genome architecture unmasked by rapid evolution of a pelagic tunicate.</title>
        <authorList>
            <person name="Denoeud F."/>
            <person name="Henriet S."/>
            <person name="Mungpakdee S."/>
            <person name="Aury J.M."/>
            <person name="Da Silva C."/>
            <person name="Brinkmann H."/>
            <person name="Mikhaleva J."/>
            <person name="Olsen L.C."/>
            <person name="Jubin C."/>
            <person name="Canestro C."/>
            <person name="Bouquet J.M."/>
            <person name="Danks G."/>
            <person name="Poulain J."/>
            <person name="Campsteijn C."/>
            <person name="Adamski M."/>
            <person name="Cross I."/>
            <person name="Yadetie F."/>
            <person name="Muffato M."/>
            <person name="Louis A."/>
            <person name="Butcher S."/>
            <person name="Tsagkogeorga G."/>
            <person name="Konrad A."/>
            <person name="Singh S."/>
            <person name="Jensen M.F."/>
            <person name="Cong E.H."/>
            <person name="Eikeseth-Otteraa H."/>
            <person name="Noel B."/>
            <person name="Anthouard V."/>
            <person name="Porcel B.M."/>
            <person name="Kachouri-Lafond R."/>
            <person name="Nishino A."/>
            <person name="Ugolini M."/>
            <person name="Chourrout P."/>
            <person name="Nishida H."/>
            <person name="Aasland R."/>
            <person name="Huzurbazar S."/>
            <person name="Westhof E."/>
            <person name="Delsuc F."/>
            <person name="Lehrach H."/>
            <person name="Reinhardt R."/>
            <person name="Weissenbach J."/>
            <person name="Roy S.W."/>
            <person name="Artiguenave F."/>
            <person name="Postlethwait J.H."/>
            <person name="Manak J.R."/>
            <person name="Thompson E.M."/>
            <person name="Jaillon O."/>
            <person name="Du Pasquier L."/>
            <person name="Boudinot P."/>
            <person name="Liberles D.A."/>
            <person name="Volff J.N."/>
            <person name="Philippe H."/>
            <person name="Lenhard B."/>
            <person name="Roest Crollius H."/>
            <person name="Wincker P."/>
            <person name="Chourrout D."/>
        </authorList>
    </citation>
    <scope>NUCLEOTIDE SEQUENCE [LARGE SCALE GENOMIC DNA]</scope>
</reference>
<keyword evidence="3" id="KW-0677">Repeat</keyword>
<evidence type="ECO:0000256" key="6">
    <source>
        <dbReference type="SAM" id="MobiDB-lite"/>
    </source>
</evidence>
<feature type="coiled-coil region" evidence="5">
    <location>
        <begin position="1239"/>
        <end position="1273"/>
    </location>
</feature>
<dbReference type="PANTHER" id="PTHR14514:SF7">
    <property type="entry name" value="KASH DOMAIN-CONTAINING PROTEIN"/>
    <property type="match status" value="1"/>
</dbReference>
<evidence type="ECO:0000256" key="2">
    <source>
        <dbReference type="ARBA" id="ARBA00022553"/>
    </source>
</evidence>
<sequence>MRQVVKRNELRANEDKFRENVEKVQKWLSETEELLQQSIVTQLDEIADYEQTLALVKNEQMNEMEKLYRTTSTAAQVVCRNNPSKELTKQKLKIMSQIKDRYISVRETVDKALEAASNLQTPLNSLEEIYNDVQSWHDEAEEVLESYEDPNCGLEDIDRLLELHAAQFGEEMLNEVEANISRMRSNVATVNEVKMPTMDSSDVENRVLQLNRAVENMRRQAANWGPRIDSLSRKWDDLQKWIKDSEDALNDSEGFLTQKEVPKKEELEELADTVSQLLSKAPMIKCDFDDLKQNLERLSRFLKLTLAGKATNYHKKTNLADHEQHCDELVPLMKETLDALLTITERIEINKLVKGVQDEIEKARNVLTDIRETLKSDGPKVAIETRELKLERSPNPIREAKRLLENVSEKFRAEPDEINQRLVENLRTQIDQLANNEKDLAKELDGLPEKVDVFLQEMDEISKILSAACKSDEPIDFAKIDNLEKAENLLSSWEGPNKDKEKIENNLNEARKNLENISTSLPRPFREEQEEQILAFASSLSSKSSKMEKLKKQLAQARAAHKMKNRINSAIEEIEIMEDELAQVDENGQKRFIDSVRDSKKQNELHERLCQDYKEQQTAVLSEILELEKPLAGDSSEICNKIIGPTTQNFKEKIKEFESRMSERGEFLKNNLKAWSGFEELVDEISRRLEKIEAEKGKSKYDSLAVLEKHLAVLENNKESLLHELSKELEANEHEYAQLDAQSKADAETREVWYQQLTEFEAKLPLFEPRLRKCDDSIVQLESHTEPGSSLKTRAANLRARFETLSDASKTLLSLGSELVSAGQRIRNNFVTIRGNLNAAAEILRVVEESEISQADEIVPLKEENIRAGLLLDSCFGILSTVKAHETGAQSEVQKEIVELESKAQTLKEKQNQLKSDLTKAHKIWLESDENFRILEAFIDRASIYDVADQKIAVNPIQWQSDSSAIKSLQAEFENIQDTPDLLKNQVDEICQLCNCEADRMKTKAASLEVVFSGIPQTLEETLEKIEEVKKATEEFSVIMERKMNEILRIDSKTRTQKSIQIETIDEIKQASDDTLEALSSAASMDEISLLVRNIDQLIPSEDFRNISSKMDEFKELSNRVTLLLKGRKRAAEMLGDLEARCSPLIEEIEKFTKLMKENGEFDSEMIEDCKNIAEELVDALKIAINFDNQAHQGHLQFVYKEQTILARQLITRLDEKVEEIVAFPSLQSSSKDSKNLAFDNFKRRTQELEQQILDLQDKVEELEKDKEMTQYSKTRKLGHLVEQLSNFNTIEMKSIRSKGEKISIEKPDLSNEVNSTIDSLQKLIDATSEEFTDFRQHLSELYSAENEYKDEIAVIKQLLKNVEKVITEIKEEDVPANVVSSLRKAREDMESQQENADKLKKSKNQIKVKTLELSQSLVLKSNPAELASKYQEESSGDSSDEESVKSNASSIELLTDQYMDLQDQVEELIQEYENAAKIDEKIGEFEDAVDSWARQVGHQLNSNLDGSNSLTERLEQLPMEINDHEAQLEHLRSSAQNASQNTKLDEIAKRLERAKTLYAAKNEKMEFFEGEHGQLIAYIADLDSWLSAKENTLLTIEKTSRADNIPKCKEINSELIKQRDNVEQAKDHLNSLCRNFHGADKLGETTAAVTALVRKYEIVCKLSLTVLNKLEQALVDEFTKNEEKFLIWKKRAQESIAEAQDVTGESHEIQSKILALEDILENQQRVESWLKDLAESNEFDAGKPEKHVQDFKGIIREAKHYVSVLKDASIYVSTLEDNRIALQTWLEKTKAKLDENDKDIDDVKEIDSLIETLRELKAEVVGKKEVFKTLQQQVMDIADGDIGTVPGKRIQLTVNDFNNLEKKVDDKLRNLLSFEEQLNEFNISKENLRKWIKSILERVSKLDSDLDSVSSVTECQNVTNLVDSVLLEKQEGEVKIHKALGRAERLCNFMSPTGRTKQQEEMEIMKHAFEELVDKLENLRAKSELRNSELSQLAKSCVELENTLADIEAVLEEDPPFPSDFKEKKQRVERLIELENDLNEVDAKIFASETLMLESGYQTNDFADNLEGEKNQQMDMSIASSFVASNVLAPLTNRVDLIRVQLNEKIQNASDIRDRHERWIVAGDELEEWINSAKEELSRWSDLVGEKDRNHLQKKVAKIEELQKAKIDGLARLEATITLAKSLEKDTTIVERMGSVDRRSVRINQSCFDRT</sequence>
<protein>
    <submittedName>
        <fullName evidence="7">Uncharacterized protein</fullName>
    </submittedName>
</protein>
<dbReference type="PANTHER" id="PTHR14514">
    <property type="entry name" value="PKA ANCHORING PROTEIN"/>
    <property type="match status" value="1"/>
</dbReference>
<keyword evidence="4" id="KW-0472">Membrane</keyword>
<feature type="coiled-coil region" evidence="5">
    <location>
        <begin position="1346"/>
        <end position="1410"/>
    </location>
</feature>
<accession>E4YC88</accession>
<feature type="coiled-coil region" evidence="5">
    <location>
        <begin position="890"/>
        <end position="917"/>
    </location>
</feature>
<evidence type="ECO:0000313" key="7">
    <source>
        <dbReference type="EMBL" id="CBY33155.1"/>
    </source>
</evidence>
<evidence type="ECO:0000256" key="3">
    <source>
        <dbReference type="ARBA" id="ARBA00022737"/>
    </source>
</evidence>